<dbReference type="PRINTS" id="PR00039">
    <property type="entry name" value="HTHLYSR"/>
</dbReference>
<evidence type="ECO:0000313" key="7">
    <source>
        <dbReference type="Proteomes" id="UP001207605"/>
    </source>
</evidence>
<keyword evidence="2" id="KW-0805">Transcription regulation</keyword>
<gene>
    <name evidence="6" type="ORF">OCV65_06030</name>
</gene>
<dbReference type="InterPro" id="IPR005119">
    <property type="entry name" value="LysR_subst-bd"/>
</dbReference>
<dbReference type="Pfam" id="PF00126">
    <property type="entry name" value="HTH_1"/>
    <property type="match status" value="1"/>
</dbReference>
<reference evidence="6 7" key="1">
    <citation type="journal article" date="2021" name="ISME Commun">
        <title>Automated analysis of genomic sequences facilitates high-throughput and comprehensive description of bacteria.</title>
        <authorList>
            <person name="Hitch T.C.A."/>
        </authorList>
    </citation>
    <scope>NUCLEOTIDE SEQUENCE [LARGE SCALE GENOMIC DNA]</scope>
    <source>
        <strain evidence="6 7">Sanger_02</strain>
    </source>
</reference>
<evidence type="ECO:0000259" key="5">
    <source>
        <dbReference type="PROSITE" id="PS50931"/>
    </source>
</evidence>
<evidence type="ECO:0000256" key="2">
    <source>
        <dbReference type="ARBA" id="ARBA00023015"/>
    </source>
</evidence>
<proteinExistence type="inferred from homology"/>
<dbReference type="InterPro" id="IPR000847">
    <property type="entry name" value="LysR_HTH_N"/>
</dbReference>
<evidence type="ECO:0000256" key="1">
    <source>
        <dbReference type="ARBA" id="ARBA00009437"/>
    </source>
</evidence>
<dbReference type="Pfam" id="PF03466">
    <property type="entry name" value="LysR_substrate"/>
    <property type="match status" value="1"/>
</dbReference>
<dbReference type="SUPFAM" id="SSF46785">
    <property type="entry name" value="Winged helix' DNA-binding domain"/>
    <property type="match status" value="1"/>
</dbReference>
<comment type="similarity">
    <text evidence="1">Belongs to the LysR transcriptional regulatory family.</text>
</comment>
<protein>
    <submittedName>
        <fullName evidence="6">LysR family transcriptional regulator</fullName>
    </submittedName>
</protein>
<organism evidence="6 7">
    <name type="scientific">Dorea ammoniilytica</name>
    <dbReference type="NCBI Taxonomy" id="2981788"/>
    <lineage>
        <taxon>Bacteria</taxon>
        <taxon>Bacillati</taxon>
        <taxon>Bacillota</taxon>
        <taxon>Clostridia</taxon>
        <taxon>Lachnospirales</taxon>
        <taxon>Lachnospiraceae</taxon>
        <taxon>Dorea</taxon>
    </lineage>
</organism>
<accession>A0ABT2S5C4</accession>
<feature type="domain" description="HTH lysR-type" evidence="5">
    <location>
        <begin position="1"/>
        <end position="58"/>
    </location>
</feature>
<dbReference type="InterPro" id="IPR036390">
    <property type="entry name" value="WH_DNA-bd_sf"/>
</dbReference>
<dbReference type="PROSITE" id="PS50931">
    <property type="entry name" value="HTH_LYSR"/>
    <property type="match status" value="1"/>
</dbReference>
<keyword evidence="3" id="KW-0238">DNA-binding</keyword>
<dbReference type="InterPro" id="IPR036388">
    <property type="entry name" value="WH-like_DNA-bd_sf"/>
</dbReference>
<comment type="caution">
    <text evidence="6">The sequence shown here is derived from an EMBL/GenBank/DDBJ whole genome shotgun (WGS) entry which is preliminary data.</text>
</comment>
<evidence type="ECO:0000313" key="6">
    <source>
        <dbReference type="EMBL" id="MCU6699789.1"/>
    </source>
</evidence>
<sequence>MTFNQLLYFQTVSEYENYHKAAEKLYLSQPSLSRSISSLEKELGVTLFEKQGRGIVLTKAGRLFQEYTERILSECEVAKTKMNEIASGHGYIDIGYIFPLASHYIPHKVRKFLNIEENAKISFNFYQNHSPAIAQKVKMGELDLGFGAYIDNDDELAFYPLQKQKMVIITPNEHELNQYDDVAIQELMNYPIIGYDKGSGPGRYSKRLYRRLDMKPNIIVTCPDEHSIMALVKEGFGIALVPEVDSLDETSIRIHSIKDMDLFYRHYMFWMRDRYQLPAVQRFIEFIKKESED</sequence>
<dbReference type="EMBL" id="JAOQJV010000005">
    <property type="protein sequence ID" value="MCU6699789.1"/>
    <property type="molecule type" value="Genomic_DNA"/>
</dbReference>
<evidence type="ECO:0000256" key="4">
    <source>
        <dbReference type="ARBA" id="ARBA00023163"/>
    </source>
</evidence>
<evidence type="ECO:0000256" key="3">
    <source>
        <dbReference type="ARBA" id="ARBA00023125"/>
    </source>
</evidence>
<dbReference type="Proteomes" id="UP001207605">
    <property type="component" value="Unassembled WGS sequence"/>
</dbReference>
<keyword evidence="4" id="KW-0804">Transcription</keyword>
<keyword evidence="7" id="KW-1185">Reference proteome</keyword>
<name>A0ABT2S5C4_9FIRM</name>
<dbReference type="RefSeq" id="WP_262581316.1">
    <property type="nucleotide sequence ID" value="NZ_JAOQJV010000005.1"/>
</dbReference>
<dbReference type="PANTHER" id="PTHR30126:SF39">
    <property type="entry name" value="HTH-TYPE TRANSCRIPTIONAL REGULATOR CYSL"/>
    <property type="match status" value="1"/>
</dbReference>
<dbReference type="Gene3D" id="3.40.190.290">
    <property type="match status" value="1"/>
</dbReference>
<dbReference type="Gene3D" id="1.10.10.10">
    <property type="entry name" value="Winged helix-like DNA-binding domain superfamily/Winged helix DNA-binding domain"/>
    <property type="match status" value="1"/>
</dbReference>
<dbReference type="SUPFAM" id="SSF53850">
    <property type="entry name" value="Periplasmic binding protein-like II"/>
    <property type="match status" value="1"/>
</dbReference>
<dbReference type="PANTHER" id="PTHR30126">
    <property type="entry name" value="HTH-TYPE TRANSCRIPTIONAL REGULATOR"/>
    <property type="match status" value="1"/>
</dbReference>